<dbReference type="EMBL" id="NEDP02005447">
    <property type="protein sequence ID" value="OWF40767.1"/>
    <property type="molecule type" value="Genomic_DNA"/>
</dbReference>
<name>A0A210PW85_MIZYE</name>
<reference evidence="4 5" key="1">
    <citation type="journal article" date="2017" name="Nat. Ecol. Evol.">
        <title>Scallop genome provides insights into evolution of bilaterian karyotype and development.</title>
        <authorList>
            <person name="Wang S."/>
            <person name="Zhang J."/>
            <person name="Jiao W."/>
            <person name="Li J."/>
            <person name="Xun X."/>
            <person name="Sun Y."/>
            <person name="Guo X."/>
            <person name="Huan P."/>
            <person name="Dong B."/>
            <person name="Zhang L."/>
            <person name="Hu X."/>
            <person name="Sun X."/>
            <person name="Wang J."/>
            <person name="Zhao C."/>
            <person name="Wang Y."/>
            <person name="Wang D."/>
            <person name="Huang X."/>
            <person name="Wang R."/>
            <person name="Lv J."/>
            <person name="Li Y."/>
            <person name="Zhang Z."/>
            <person name="Liu B."/>
            <person name="Lu W."/>
            <person name="Hui Y."/>
            <person name="Liang J."/>
            <person name="Zhou Z."/>
            <person name="Hou R."/>
            <person name="Li X."/>
            <person name="Liu Y."/>
            <person name="Li H."/>
            <person name="Ning X."/>
            <person name="Lin Y."/>
            <person name="Zhao L."/>
            <person name="Xing Q."/>
            <person name="Dou J."/>
            <person name="Li Y."/>
            <person name="Mao J."/>
            <person name="Guo H."/>
            <person name="Dou H."/>
            <person name="Li T."/>
            <person name="Mu C."/>
            <person name="Jiang W."/>
            <person name="Fu Q."/>
            <person name="Fu X."/>
            <person name="Miao Y."/>
            <person name="Liu J."/>
            <person name="Yu Q."/>
            <person name="Li R."/>
            <person name="Liao H."/>
            <person name="Li X."/>
            <person name="Kong Y."/>
            <person name="Jiang Z."/>
            <person name="Chourrout D."/>
            <person name="Li R."/>
            <person name="Bao Z."/>
        </authorList>
    </citation>
    <scope>NUCLEOTIDE SEQUENCE [LARGE SCALE GENOMIC DNA]</scope>
    <source>
        <strain evidence="4 5">PY_sf001</strain>
    </source>
</reference>
<dbReference type="Pfam" id="PF19252">
    <property type="entry name" value="HIND"/>
    <property type="match status" value="1"/>
</dbReference>
<dbReference type="SUPFAM" id="SSF52058">
    <property type="entry name" value="L domain-like"/>
    <property type="match status" value="1"/>
</dbReference>
<gene>
    <name evidence="4" type="ORF">KP79_PYT04939</name>
</gene>
<keyword evidence="5" id="KW-1185">Reference proteome</keyword>
<dbReference type="InterPro" id="IPR045347">
    <property type="entry name" value="HIND"/>
</dbReference>
<dbReference type="GO" id="GO:0097733">
    <property type="term" value="C:photoreceptor cell cilium"/>
    <property type="evidence" value="ECO:0007669"/>
    <property type="project" value="UniProtKB-ARBA"/>
</dbReference>
<accession>A0A210PW85</accession>
<dbReference type="FunFam" id="3.80.10.10:FF:000094">
    <property type="entry name" value="protein C21orf2 isoform X1"/>
    <property type="match status" value="1"/>
</dbReference>
<dbReference type="GO" id="GO:0000398">
    <property type="term" value="P:mRNA splicing, via spliceosome"/>
    <property type="evidence" value="ECO:0007669"/>
    <property type="project" value="InterPro"/>
</dbReference>
<evidence type="ECO:0000313" key="4">
    <source>
        <dbReference type="EMBL" id="OWF40767.1"/>
    </source>
</evidence>
<protein>
    <submittedName>
        <fullName evidence="4">Protein C21orf2</fullName>
    </submittedName>
</protein>
<feature type="compositionally biased region" description="Basic and acidic residues" evidence="3">
    <location>
        <begin position="170"/>
        <end position="188"/>
    </location>
</feature>
<dbReference type="AlphaFoldDB" id="A0A210PW85"/>
<dbReference type="Gene3D" id="3.80.10.10">
    <property type="entry name" value="Ribonuclease Inhibitor"/>
    <property type="match status" value="1"/>
</dbReference>
<feature type="region of interest" description="Disordered" evidence="3">
    <location>
        <begin position="135"/>
        <end position="253"/>
    </location>
</feature>
<keyword evidence="1" id="KW-0433">Leucine-rich repeat</keyword>
<feature type="compositionally biased region" description="Acidic residues" evidence="3">
    <location>
        <begin position="138"/>
        <end position="152"/>
    </location>
</feature>
<dbReference type="PANTHER" id="PTHR18849:SF0">
    <property type="entry name" value="CILIA- AND FLAGELLA-ASSOCIATED PROTEIN 410-RELATED"/>
    <property type="match status" value="1"/>
</dbReference>
<sequence length="326" mass="36810">MEYQEEKLTEALVLARTRAIDLESVTKLNFWGSDIDNVSVVRKMPNLEVCSLSVNSIKTLEDFSYCPNLQELYIRKNKIEDLSEINHLATLPRLRNLWLADNPCAETENYRSNVLKTLPTLQKLDNIVVTESERSEFADTELLENNTEDPDPETTGAGIAGIEDSSSDLTEIKDDREPETSFVDKDPELAGNSRHMNLNGDREAEKSPDESETEVKAETEVKDETEVKTETEEKSEVKDNDPKPHKSAALDPVTLTWEETNKIRQEVGLKPLPYEKITSTRPVPGSAMTSRNAHVLQAVLILIRELDDDSLETIQYAIQRKLNPPS</sequence>
<organism evidence="4 5">
    <name type="scientific">Mizuhopecten yessoensis</name>
    <name type="common">Japanese scallop</name>
    <name type="synonym">Patinopecten yessoensis</name>
    <dbReference type="NCBI Taxonomy" id="6573"/>
    <lineage>
        <taxon>Eukaryota</taxon>
        <taxon>Metazoa</taxon>
        <taxon>Spiralia</taxon>
        <taxon>Lophotrochozoa</taxon>
        <taxon>Mollusca</taxon>
        <taxon>Bivalvia</taxon>
        <taxon>Autobranchia</taxon>
        <taxon>Pteriomorphia</taxon>
        <taxon>Pectinida</taxon>
        <taxon>Pectinoidea</taxon>
        <taxon>Pectinidae</taxon>
        <taxon>Mizuhopecten</taxon>
    </lineage>
</organism>
<proteinExistence type="predicted"/>
<evidence type="ECO:0000256" key="2">
    <source>
        <dbReference type="ARBA" id="ARBA00022737"/>
    </source>
</evidence>
<dbReference type="InterPro" id="IPR032675">
    <property type="entry name" value="LRR_dom_sf"/>
</dbReference>
<dbReference type="PROSITE" id="PS51450">
    <property type="entry name" value="LRR"/>
    <property type="match status" value="1"/>
</dbReference>
<comment type="caution">
    <text evidence="4">The sequence shown here is derived from an EMBL/GenBank/DDBJ whole genome shotgun (WGS) entry which is preliminary data.</text>
</comment>
<evidence type="ECO:0000256" key="1">
    <source>
        <dbReference type="ARBA" id="ARBA00022614"/>
    </source>
</evidence>
<dbReference type="InterPro" id="IPR001611">
    <property type="entry name" value="Leu-rich_rpt"/>
</dbReference>
<dbReference type="GO" id="GO:0046540">
    <property type="term" value="C:U4/U6 x U5 tri-snRNP complex"/>
    <property type="evidence" value="ECO:0007669"/>
    <property type="project" value="InterPro"/>
</dbReference>
<feature type="compositionally biased region" description="Basic and acidic residues" evidence="3">
    <location>
        <begin position="200"/>
        <end position="244"/>
    </location>
</feature>
<dbReference type="Pfam" id="PF14580">
    <property type="entry name" value="LRR_9"/>
    <property type="match status" value="1"/>
</dbReference>
<dbReference type="OrthoDB" id="1517790at2759"/>
<dbReference type="Proteomes" id="UP000242188">
    <property type="component" value="Unassembled WGS sequence"/>
</dbReference>
<evidence type="ECO:0000256" key="3">
    <source>
        <dbReference type="SAM" id="MobiDB-lite"/>
    </source>
</evidence>
<evidence type="ECO:0000313" key="5">
    <source>
        <dbReference type="Proteomes" id="UP000242188"/>
    </source>
</evidence>
<keyword evidence="2" id="KW-0677">Repeat</keyword>
<dbReference type="GO" id="GO:0036064">
    <property type="term" value="C:ciliary basal body"/>
    <property type="evidence" value="ECO:0007669"/>
    <property type="project" value="UniProtKB-ARBA"/>
</dbReference>
<dbReference type="PANTHER" id="PTHR18849">
    <property type="entry name" value="LEUCINE RICH REPEAT PROTEIN"/>
    <property type="match status" value="1"/>
</dbReference>